<keyword evidence="2" id="KW-1185">Reference proteome</keyword>
<organism evidence="1 2">
    <name type="scientific">Glomerella acutata</name>
    <name type="common">Colletotrichum acutatum</name>
    <dbReference type="NCBI Taxonomy" id="27357"/>
    <lineage>
        <taxon>Eukaryota</taxon>
        <taxon>Fungi</taxon>
        <taxon>Dikarya</taxon>
        <taxon>Ascomycota</taxon>
        <taxon>Pezizomycotina</taxon>
        <taxon>Sordariomycetes</taxon>
        <taxon>Hypocreomycetidae</taxon>
        <taxon>Glomerellales</taxon>
        <taxon>Glomerellaceae</taxon>
        <taxon>Colletotrichum</taxon>
        <taxon>Colletotrichum acutatum species complex</taxon>
    </lineage>
</organism>
<reference evidence="1" key="1">
    <citation type="submission" date="2021-12" db="EMBL/GenBank/DDBJ databases">
        <title>Comparative genomics, transcriptomics and evolutionary studies reveal genomic signatures of adaptation to plant cell wall in hemibiotrophic fungi.</title>
        <authorList>
            <consortium name="DOE Joint Genome Institute"/>
            <person name="Baroncelli R."/>
            <person name="Diaz J.F."/>
            <person name="Benocci T."/>
            <person name="Peng M."/>
            <person name="Battaglia E."/>
            <person name="Haridas S."/>
            <person name="Andreopoulos W."/>
            <person name="Labutti K."/>
            <person name="Pangilinan J."/>
            <person name="Floch G.L."/>
            <person name="Makela M.R."/>
            <person name="Henrissat B."/>
            <person name="Grigoriev I.V."/>
            <person name="Crouch J.A."/>
            <person name="De Vries R.P."/>
            <person name="Sukno S.A."/>
            <person name="Thon M.R."/>
        </authorList>
    </citation>
    <scope>NUCLEOTIDE SEQUENCE</scope>
    <source>
        <strain evidence="1">CBS 112980</strain>
    </source>
</reference>
<gene>
    <name evidence="1" type="ORF">BDZ83DRAFT_463241</name>
</gene>
<evidence type="ECO:0000313" key="1">
    <source>
        <dbReference type="EMBL" id="KAK1719310.1"/>
    </source>
</evidence>
<dbReference type="Proteomes" id="UP001244207">
    <property type="component" value="Unassembled WGS sequence"/>
</dbReference>
<dbReference type="AlphaFoldDB" id="A0AAD8UGT5"/>
<dbReference type="RefSeq" id="XP_060361394.1">
    <property type="nucleotide sequence ID" value="XM_060503247.1"/>
</dbReference>
<dbReference type="EMBL" id="JAHMHS010000097">
    <property type="protein sequence ID" value="KAK1719310.1"/>
    <property type="molecule type" value="Genomic_DNA"/>
</dbReference>
<proteinExistence type="predicted"/>
<comment type="caution">
    <text evidence="1">The sequence shown here is derived from an EMBL/GenBank/DDBJ whole genome shotgun (WGS) entry which is preliminary data.</text>
</comment>
<protein>
    <submittedName>
        <fullName evidence="1">Uncharacterized protein</fullName>
    </submittedName>
</protein>
<sequence length="211" mass="23315">MPWPTTFTSDRPPPVHHQSTDTAALIAPEAQLAARPQPQPGLPFSCKSVTTQGLPIHNWPSFRHQSTPTVLSQASSGNQSAVRPFLFTHPRHPICIGTDGCRQQPAAQKLLLESMRPCSAGIESPSLIASIPEKNHRRWCQVCTRYIAQHATTGRCERERKKNRILHLPSIHKMFHLPERPVVLIYRSINSGLLAPLGTAAVNDAVARPSE</sequence>
<evidence type="ECO:0000313" key="2">
    <source>
        <dbReference type="Proteomes" id="UP001244207"/>
    </source>
</evidence>
<accession>A0AAD8UGT5</accession>
<name>A0AAD8UGT5_GLOAC</name>
<dbReference type="GeneID" id="85387146"/>